<dbReference type="Pfam" id="PF00932">
    <property type="entry name" value="LTD"/>
    <property type="match status" value="1"/>
</dbReference>
<evidence type="ECO:0000313" key="3">
    <source>
        <dbReference type="EMBL" id="CUU54101.1"/>
    </source>
</evidence>
<feature type="region of interest" description="Disordered" evidence="1">
    <location>
        <begin position="213"/>
        <end position="237"/>
    </location>
</feature>
<sequence>MSLDRYGVLKGRVLDHRREPDDDTPHYQILIDGDGSARAAVNVLSSGQESDPKMSELLYVAVEDFQHPILADLEKLKDGYTELDRKPGGLALDYIRGSLFDRTDLRALPAHEPGEDNDLADVLDHYVTRAQANNGSRIYAFGEPWSAEKEADKIFRFKPGRGIHNIHMNQGNAGRFKGDNGVWQDGALLFHFPAADRWVAIFLAFQSQKWHTDDRTGGALPDVPQARPGGQPAEGEPDQRLRIVGALVNAVGASPEDESVTLINTTTESVDLAGWAIADRDQHQVSLPARTLAAGETIRIPLIPPVALGNHGGTITLLDAVGLKVDGVAYTAADATEEGRTVVF</sequence>
<gene>
    <name evidence="3" type="ORF">Ga0074812_102104</name>
</gene>
<feature type="domain" description="LTD" evidence="2">
    <location>
        <begin position="227"/>
        <end position="332"/>
    </location>
</feature>
<dbReference type="EMBL" id="FAOZ01000002">
    <property type="protein sequence ID" value="CUU54101.1"/>
    <property type="molecule type" value="Genomic_DNA"/>
</dbReference>
<name>A0A0S4QEX3_9ACTN</name>
<evidence type="ECO:0000259" key="2">
    <source>
        <dbReference type="PROSITE" id="PS51841"/>
    </source>
</evidence>
<dbReference type="InterPro" id="IPR001322">
    <property type="entry name" value="Lamin_tail_dom"/>
</dbReference>
<dbReference type="Proteomes" id="UP000198802">
    <property type="component" value="Unassembled WGS sequence"/>
</dbReference>
<evidence type="ECO:0000313" key="4">
    <source>
        <dbReference type="Proteomes" id="UP000198802"/>
    </source>
</evidence>
<dbReference type="InterPro" id="IPR019268">
    <property type="entry name" value="DUF2278"/>
</dbReference>
<reference evidence="4" key="1">
    <citation type="submission" date="2015-11" db="EMBL/GenBank/DDBJ databases">
        <authorList>
            <person name="Varghese N."/>
        </authorList>
    </citation>
    <scope>NUCLEOTIDE SEQUENCE [LARGE SCALE GENOMIC DNA]</scope>
    <source>
        <strain evidence="4">DSM 45899</strain>
    </source>
</reference>
<dbReference type="PROSITE" id="PS51841">
    <property type="entry name" value="LTD"/>
    <property type="match status" value="1"/>
</dbReference>
<dbReference type="SUPFAM" id="SSF74853">
    <property type="entry name" value="Lamin A/C globular tail domain"/>
    <property type="match status" value="1"/>
</dbReference>
<dbReference type="RefSeq" id="WP_091271368.1">
    <property type="nucleotide sequence ID" value="NZ_FAOZ01000002.1"/>
</dbReference>
<dbReference type="Pfam" id="PF10042">
    <property type="entry name" value="DUF2278"/>
    <property type="match status" value="1"/>
</dbReference>
<accession>A0A0S4QEX3</accession>
<keyword evidence="4" id="KW-1185">Reference proteome</keyword>
<dbReference type="AlphaFoldDB" id="A0A0S4QEX3"/>
<proteinExistence type="predicted"/>
<evidence type="ECO:0000256" key="1">
    <source>
        <dbReference type="SAM" id="MobiDB-lite"/>
    </source>
</evidence>
<dbReference type="InterPro" id="IPR036415">
    <property type="entry name" value="Lamin_tail_dom_sf"/>
</dbReference>
<organism evidence="3 4">
    <name type="scientific">Parafrankia irregularis</name>
    <dbReference type="NCBI Taxonomy" id="795642"/>
    <lineage>
        <taxon>Bacteria</taxon>
        <taxon>Bacillati</taxon>
        <taxon>Actinomycetota</taxon>
        <taxon>Actinomycetes</taxon>
        <taxon>Frankiales</taxon>
        <taxon>Frankiaceae</taxon>
        <taxon>Parafrankia</taxon>
    </lineage>
</organism>
<protein>
    <submittedName>
        <fullName evidence="3">Uncharacterized protein YukJ</fullName>
    </submittedName>
</protein>